<evidence type="ECO:0000313" key="1">
    <source>
        <dbReference type="EMBL" id="HIW93460.1"/>
    </source>
</evidence>
<reference evidence="1" key="1">
    <citation type="journal article" date="2021" name="PeerJ">
        <title>Extensive microbial diversity within the chicken gut microbiome revealed by metagenomics and culture.</title>
        <authorList>
            <person name="Gilroy R."/>
            <person name="Ravi A."/>
            <person name="Getino M."/>
            <person name="Pursley I."/>
            <person name="Horton D.L."/>
            <person name="Alikhan N.F."/>
            <person name="Baker D."/>
            <person name="Gharbi K."/>
            <person name="Hall N."/>
            <person name="Watson M."/>
            <person name="Adriaenssens E.M."/>
            <person name="Foster-Nyarko E."/>
            <person name="Jarju S."/>
            <person name="Secka A."/>
            <person name="Antonio M."/>
            <person name="Oren A."/>
            <person name="Chaudhuri R.R."/>
            <person name="La Ragione R."/>
            <person name="Hildebrand F."/>
            <person name="Pallen M.J."/>
        </authorList>
    </citation>
    <scope>NUCLEOTIDE SEQUENCE</scope>
    <source>
        <strain evidence="1">ChiGjej6B6-1540</strain>
    </source>
</reference>
<dbReference type="AlphaFoldDB" id="A0A9D1RTT4"/>
<proteinExistence type="predicted"/>
<dbReference type="Proteomes" id="UP000824192">
    <property type="component" value="Unassembled WGS sequence"/>
</dbReference>
<dbReference type="EMBL" id="DXGA01000063">
    <property type="protein sequence ID" value="HIW93460.1"/>
    <property type="molecule type" value="Genomic_DNA"/>
</dbReference>
<organism evidence="1 2">
    <name type="scientific">Candidatus Flavonifractor merdipullorum</name>
    <dbReference type="NCBI Taxonomy" id="2838590"/>
    <lineage>
        <taxon>Bacteria</taxon>
        <taxon>Bacillati</taxon>
        <taxon>Bacillota</taxon>
        <taxon>Clostridia</taxon>
        <taxon>Eubacteriales</taxon>
        <taxon>Oscillospiraceae</taxon>
        <taxon>Flavonifractor</taxon>
    </lineage>
</organism>
<accession>A0A9D1RTT4</accession>
<comment type="caution">
    <text evidence="1">The sequence shown here is derived from an EMBL/GenBank/DDBJ whole genome shotgun (WGS) entry which is preliminary data.</text>
</comment>
<name>A0A9D1RTT4_9FIRM</name>
<gene>
    <name evidence="1" type="ORF">H9868_02855</name>
</gene>
<reference evidence="1" key="2">
    <citation type="submission" date="2021-04" db="EMBL/GenBank/DDBJ databases">
        <authorList>
            <person name="Gilroy R."/>
        </authorList>
    </citation>
    <scope>NUCLEOTIDE SEQUENCE</scope>
    <source>
        <strain evidence="1">ChiGjej6B6-1540</strain>
    </source>
</reference>
<protein>
    <submittedName>
        <fullName evidence="1">Uncharacterized protein</fullName>
    </submittedName>
</protein>
<sequence length="138" mass="15700">MSYEYGSVKVTVEARPENMSKALDFLKAVKPAYDQEMLSFFIQDWERAMASAAPAPAGRSKFVIDEFYDSTYPVVYGLYELGKAIPDLKLRVTMKIANSVSDIKCTMTMENKLGQTQWASVTRSWTMQEILDFNRLDA</sequence>
<evidence type="ECO:0000313" key="2">
    <source>
        <dbReference type="Proteomes" id="UP000824192"/>
    </source>
</evidence>